<accession>A0A223LIJ4</accession>
<sequence>MSIKTQLCNIVITLKKDKNLTYDQILDKGEGAFHRSQLVSILKRDGTSVSVNVIEDVIKCLGGNLSIICSTDPTFENFID</sequence>
<name>A0A223LIJ4_9CAUD</name>
<evidence type="ECO:0000313" key="2">
    <source>
        <dbReference type="Proteomes" id="UP000222256"/>
    </source>
</evidence>
<dbReference type="RefSeq" id="YP_009791437.1">
    <property type="nucleotide sequence ID" value="NC_047839.1"/>
</dbReference>
<keyword evidence="2" id="KW-1185">Reference proteome</keyword>
<dbReference type="KEGG" id="vg:54981619"/>
<organism evidence="1 2">
    <name type="scientific">Pseudoalteromonas phage J2-1</name>
    <dbReference type="NCBI Taxonomy" id="2023998"/>
    <lineage>
        <taxon>Viruses</taxon>
        <taxon>Duplodnaviria</taxon>
        <taxon>Heunggongvirae</taxon>
        <taxon>Uroviricota</taxon>
        <taxon>Caudoviricetes</taxon>
        <taxon>Qingdaovirus</taxon>
        <taxon>Qingdaovirus J21</taxon>
    </lineage>
</organism>
<protein>
    <submittedName>
        <fullName evidence="1">Uncharacterized protein</fullName>
    </submittedName>
</protein>
<dbReference type="GeneID" id="54981619"/>
<dbReference type="EMBL" id="MF370964">
    <property type="protein sequence ID" value="ASU03296.1"/>
    <property type="molecule type" value="Genomic_DNA"/>
</dbReference>
<proteinExistence type="predicted"/>
<evidence type="ECO:0000313" key="1">
    <source>
        <dbReference type="EMBL" id="ASU03296.1"/>
    </source>
</evidence>
<reference evidence="1 2" key="1">
    <citation type="submission" date="2017-06" db="EMBL/GenBank/DDBJ databases">
        <title>A Novel Lytic Pseudoalteromonas phage Isolated from Qingdao coast of China.</title>
        <authorList>
            <person name="Li H."/>
        </authorList>
    </citation>
    <scope>NUCLEOTIDE SEQUENCE [LARGE SCALE GENOMIC DNA]</scope>
</reference>
<dbReference type="Proteomes" id="UP000222256">
    <property type="component" value="Segment"/>
</dbReference>